<keyword evidence="3" id="KW-1185">Reference proteome</keyword>
<dbReference type="Proteomes" id="UP000030403">
    <property type="component" value="Unassembled WGS sequence"/>
</dbReference>
<dbReference type="OrthoDB" id="2418411at2"/>
<evidence type="ECO:0000313" key="2">
    <source>
        <dbReference type="EMBL" id="KGX83466.1"/>
    </source>
</evidence>
<organism evidence="2 3">
    <name type="scientific">Pontibacillus marinus BH030004 = DSM 16465</name>
    <dbReference type="NCBI Taxonomy" id="1385511"/>
    <lineage>
        <taxon>Bacteria</taxon>
        <taxon>Bacillati</taxon>
        <taxon>Bacillota</taxon>
        <taxon>Bacilli</taxon>
        <taxon>Bacillales</taxon>
        <taxon>Bacillaceae</taxon>
        <taxon>Pontibacillus</taxon>
    </lineage>
</organism>
<protein>
    <submittedName>
        <fullName evidence="2">Cytochrome C oxidase subunit II</fullName>
    </submittedName>
</protein>
<dbReference type="RefSeq" id="WP_154657390.1">
    <property type="nucleotide sequence ID" value="NZ_AULJ01000081.1"/>
</dbReference>
<evidence type="ECO:0000256" key="1">
    <source>
        <dbReference type="SAM" id="Phobius"/>
    </source>
</evidence>
<dbReference type="EMBL" id="AVPF01000105">
    <property type="protein sequence ID" value="KGX83466.1"/>
    <property type="molecule type" value="Genomic_DNA"/>
</dbReference>
<dbReference type="AlphaFoldDB" id="A0A0A5FRS8"/>
<dbReference type="STRING" id="1385511.GCA_000425225_04208"/>
<gene>
    <name evidence="2" type="ORF">N783_03040</name>
</gene>
<keyword evidence="1" id="KW-0812">Transmembrane</keyword>
<proteinExistence type="predicted"/>
<sequence length="50" mass="5790">MPNTHLEKTDSKTKIVQEEPNLKGTFIAVMFVFAFLVGTWFSVWGIFLNR</sequence>
<name>A0A0A5FRS8_9BACI</name>
<feature type="transmembrane region" description="Helical" evidence="1">
    <location>
        <begin position="26"/>
        <end position="48"/>
    </location>
</feature>
<keyword evidence="1" id="KW-1133">Transmembrane helix</keyword>
<evidence type="ECO:0000313" key="3">
    <source>
        <dbReference type="Proteomes" id="UP000030403"/>
    </source>
</evidence>
<comment type="caution">
    <text evidence="2">The sequence shown here is derived from an EMBL/GenBank/DDBJ whole genome shotgun (WGS) entry which is preliminary data.</text>
</comment>
<accession>A0A0A5FRS8</accession>
<dbReference type="eggNOG" id="ENOG5030CDU">
    <property type="taxonomic scope" value="Bacteria"/>
</dbReference>
<reference evidence="2 3" key="1">
    <citation type="submission" date="2013-08" db="EMBL/GenBank/DDBJ databases">
        <authorList>
            <person name="Huang J."/>
            <person name="Wang G."/>
        </authorList>
    </citation>
    <scope>NUCLEOTIDE SEQUENCE [LARGE SCALE GENOMIC DNA]</scope>
    <source>
        <strain evidence="2 3">BH030004</strain>
    </source>
</reference>
<keyword evidence="1" id="KW-0472">Membrane</keyword>